<evidence type="ECO:0000256" key="2">
    <source>
        <dbReference type="RuleBase" id="RU003707"/>
    </source>
</evidence>
<organism evidence="3 4">
    <name type="scientific">Syncephalis pseudoplumigaleata</name>
    <dbReference type="NCBI Taxonomy" id="1712513"/>
    <lineage>
        <taxon>Eukaryota</taxon>
        <taxon>Fungi</taxon>
        <taxon>Fungi incertae sedis</taxon>
        <taxon>Zoopagomycota</taxon>
        <taxon>Zoopagomycotina</taxon>
        <taxon>Zoopagomycetes</taxon>
        <taxon>Zoopagales</taxon>
        <taxon>Piptocephalidaceae</taxon>
        <taxon>Syncephalis</taxon>
    </lineage>
</organism>
<keyword evidence="4" id="KW-1185">Reference proteome</keyword>
<accession>A0A4P9Z6V6</accession>
<dbReference type="InterPro" id="IPR051683">
    <property type="entry name" value="Enoyl-CoA_Hydratase/Isomerase"/>
</dbReference>
<dbReference type="EMBL" id="KZ989136">
    <property type="protein sequence ID" value="RKP27912.1"/>
    <property type="molecule type" value="Genomic_DNA"/>
</dbReference>
<comment type="similarity">
    <text evidence="1 2">Belongs to the enoyl-CoA hydratase/isomerase family.</text>
</comment>
<dbReference type="Gene3D" id="3.90.226.10">
    <property type="entry name" value="2-enoyl-CoA Hydratase, Chain A, domain 1"/>
    <property type="match status" value="1"/>
</dbReference>
<dbReference type="Pfam" id="PF00378">
    <property type="entry name" value="ECH_1"/>
    <property type="match status" value="1"/>
</dbReference>
<reference evidence="4" key="1">
    <citation type="journal article" date="2018" name="Nat. Microbiol.">
        <title>Leveraging single-cell genomics to expand the fungal tree of life.</title>
        <authorList>
            <person name="Ahrendt S.R."/>
            <person name="Quandt C.A."/>
            <person name="Ciobanu D."/>
            <person name="Clum A."/>
            <person name="Salamov A."/>
            <person name="Andreopoulos B."/>
            <person name="Cheng J.F."/>
            <person name="Woyke T."/>
            <person name="Pelin A."/>
            <person name="Henrissat B."/>
            <person name="Reynolds N.K."/>
            <person name="Benny G.L."/>
            <person name="Smith M.E."/>
            <person name="James T.Y."/>
            <person name="Grigoriev I.V."/>
        </authorList>
    </citation>
    <scope>NUCLEOTIDE SEQUENCE [LARGE SCALE GENOMIC DNA]</scope>
    <source>
        <strain evidence="4">Benny S71-1</strain>
    </source>
</reference>
<dbReference type="InterPro" id="IPR014748">
    <property type="entry name" value="Enoyl-CoA_hydra_C"/>
</dbReference>
<evidence type="ECO:0000313" key="4">
    <source>
        <dbReference type="Proteomes" id="UP000278143"/>
    </source>
</evidence>
<dbReference type="CDD" id="cd06558">
    <property type="entry name" value="crotonase-like"/>
    <property type="match status" value="1"/>
</dbReference>
<dbReference type="InterPro" id="IPR018376">
    <property type="entry name" value="Enoyl-CoA_hyd/isom_CS"/>
</dbReference>
<proteinExistence type="inferred from homology"/>
<gene>
    <name evidence="3" type="ORF">SYNPS1DRAFT_11956</name>
</gene>
<dbReference type="GO" id="GO:0003824">
    <property type="term" value="F:catalytic activity"/>
    <property type="evidence" value="ECO:0007669"/>
    <property type="project" value="InterPro"/>
</dbReference>
<dbReference type="InterPro" id="IPR029045">
    <property type="entry name" value="ClpP/crotonase-like_dom_sf"/>
</dbReference>
<evidence type="ECO:0000256" key="1">
    <source>
        <dbReference type="ARBA" id="ARBA00005254"/>
    </source>
</evidence>
<sequence>MTDLVRIERDQDVARVTLNRPELNNALNRALIEALRSAFESIASDRSIATMVLAGEGKSLCAGADINAMREAGTYTREENIADAMPLVRMLSALDRMPQTTIGRVHGPIYGGGVGVVSACDIAIGSSEATFCLSEVRLGIVPGMISPYVLRAIGERTARRYFQTAEVFDANEAMRIGLLHEVVAPEVLDERIGKLLKQLKSAAPGARSIAKKLAGDIAGRRIDEALMTETAQLIADVRAKPEAREGLSAFLEKRKPSWT</sequence>
<dbReference type="PANTHER" id="PTHR42964">
    <property type="entry name" value="ENOYL-COA HYDRATASE"/>
    <property type="match status" value="1"/>
</dbReference>
<dbReference type="Gene3D" id="1.10.12.10">
    <property type="entry name" value="Lyase 2-enoyl-coa Hydratase, Chain A, domain 2"/>
    <property type="match status" value="1"/>
</dbReference>
<dbReference type="InterPro" id="IPR001753">
    <property type="entry name" value="Enoyl-CoA_hydra/iso"/>
</dbReference>
<evidence type="ECO:0000313" key="3">
    <source>
        <dbReference type="EMBL" id="RKP27912.1"/>
    </source>
</evidence>
<dbReference type="AlphaFoldDB" id="A0A4P9Z6V6"/>
<dbReference type="GO" id="GO:0008300">
    <property type="term" value="P:isoprenoid catabolic process"/>
    <property type="evidence" value="ECO:0007669"/>
    <property type="project" value="TreeGrafter"/>
</dbReference>
<dbReference type="SUPFAM" id="SSF52096">
    <property type="entry name" value="ClpP/crotonase"/>
    <property type="match status" value="1"/>
</dbReference>
<protein>
    <submittedName>
        <fullName evidence="3">Methylglutaconyl-CoA hydratase</fullName>
    </submittedName>
</protein>
<name>A0A4P9Z6V6_9FUNG</name>
<dbReference type="PANTHER" id="PTHR42964:SF1">
    <property type="entry name" value="POLYKETIDE BIOSYNTHESIS ENOYL-COA HYDRATASE PKSH-RELATED"/>
    <property type="match status" value="1"/>
</dbReference>
<dbReference type="PROSITE" id="PS00166">
    <property type="entry name" value="ENOYL_COA_HYDRATASE"/>
    <property type="match status" value="1"/>
</dbReference>
<dbReference type="Proteomes" id="UP000278143">
    <property type="component" value="Unassembled WGS sequence"/>
</dbReference>
<dbReference type="OrthoDB" id="448450at2759"/>